<evidence type="ECO:0000313" key="7">
    <source>
        <dbReference type="EMBL" id="NNU16807.1"/>
    </source>
</evidence>
<accession>A0A7Y3W5X9</accession>
<evidence type="ECO:0000256" key="2">
    <source>
        <dbReference type="ARBA" id="ARBA00010529"/>
    </source>
</evidence>
<sequence>MNKNEFIDEVARKADMSKAQAGKAVDAVFDAITEALQNGDDVRLVGFGTFSSARREAREGRNPRTGETIQIKASNQPKFSAGKGLKDALN</sequence>
<gene>
    <name evidence="7" type="ORF">HK107_10805</name>
</gene>
<dbReference type="GO" id="GO:1990178">
    <property type="term" value="C:HU-DNA complex"/>
    <property type="evidence" value="ECO:0007669"/>
    <property type="project" value="UniProtKB-ARBA"/>
</dbReference>
<feature type="compositionally biased region" description="Basic and acidic residues" evidence="6">
    <location>
        <begin position="54"/>
        <end position="64"/>
    </location>
</feature>
<dbReference type="SMART" id="SM00411">
    <property type="entry name" value="BHL"/>
    <property type="match status" value="1"/>
</dbReference>
<dbReference type="RefSeq" id="WP_173199616.1">
    <property type="nucleotide sequence ID" value="NZ_JABFCX010000003.1"/>
</dbReference>
<dbReference type="AlphaFoldDB" id="A0A7Y3W5X9"/>
<keyword evidence="4 7" id="KW-0238">DNA-binding</keyword>
<dbReference type="InterPro" id="IPR020816">
    <property type="entry name" value="Histone-like_DNA-bd_CS"/>
</dbReference>
<dbReference type="GO" id="GO:1990103">
    <property type="term" value="C:DnaA-HU complex"/>
    <property type="evidence" value="ECO:0007669"/>
    <property type="project" value="UniProtKB-ARBA"/>
</dbReference>
<dbReference type="InterPro" id="IPR000119">
    <property type="entry name" value="Hist_DNA-bd"/>
</dbReference>
<feature type="compositionally biased region" description="Polar residues" evidence="6">
    <location>
        <begin position="65"/>
        <end position="78"/>
    </location>
</feature>
<dbReference type="InterPro" id="IPR010992">
    <property type="entry name" value="IHF-like_DNA-bd_dom_sf"/>
</dbReference>
<dbReference type="GO" id="GO:0030261">
    <property type="term" value="P:chromosome condensation"/>
    <property type="evidence" value="ECO:0007669"/>
    <property type="project" value="UniProtKB-KW"/>
</dbReference>
<dbReference type="GO" id="GO:0006270">
    <property type="term" value="P:DNA replication initiation"/>
    <property type="evidence" value="ECO:0007669"/>
    <property type="project" value="UniProtKB-ARBA"/>
</dbReference>
<proteinExistence type="inferred from homology"/>
<dbReference type="CDD" id="cd13831">
    <property type="entry name" value="HU"/>
    <property type="match status" value="1"/>
</dbReference>
<dbReference type="PANTHER" id="PTHR33175">
    <property type="entry name" value="DNA-BINDING PROTEIN HU"/>
    <property type="match status" value="1"/>
</dbReference>
<comment type="similarity">
    <text evidence="2 5">Belongs to the bacterial histone-like protein family.</text>
</comment>
<evidence type="ECO:0000313" key="8">
    <source>
        <dbReference type="Proteomes" id="UP000536835"/>
    </source>
</evidence>
<dbReference type="GO" id="GO:0030527">
    <property type="term" value="F:structural constituent of chromatin"/>
    <property type="evidence" value="ECO:0007669"/>
    <property type="project" value="InterPro"/>
</dbReference>
<name>A0A7Y3W5X9_9PROT</name>
<dbReference type="GO" id="GO:0005829">
    <property type="term" value="C:cytosol"/>
    <property type="evidence" value="ECO:0007669"/>
    <property type="project" value="TreeGrafter"/>
</dbReference>
<evidence type="ECO:0000256" key="5">
    <source>
        <dbReference type="RuleBase" id="RU003939"/>
    </source>
</evidence>
<keyword evidence="3" id="KW-0226">DNA condensation</keyword>
<dbReference type="PANTHER" id="PTHR33175:SF3">
    <property type="entry name" value="DNA-BINDING PROTEIN HU-BETA"/>
    <property type="match status" value="1"/>
</dbReference>
<dbReference type="Gene3D" id="4.10.520.10">
    <property type="entry name" value="IHF-like DNA-binding proteins"/>
    <property type="match status" value="1"/>
</dbReference>
<dbReference type="GO" id="GO:0042802">
    <property type="term" value="F:identical protein binding"/>
    <property type="evidence" value="ECO:0007669"/>
    <property type="project" value="UniProtKB-ARBA"/>
</dbReference>
<keyword evidence="8" id="KW-1185">Reference proteome</keyword>
<evidence type="ECO:0000256" key="1">
    <source>
        <dbReference type="ARBA" id="ARBA00003819"/>
    </source>
</evidence>
<dbReference type="SUPFAM" id="SSF47729">
    <property type="entry name" value="IHF-like DNA-binding proteins"/>
    <property type="match status" value="1"/>
</dbReference>
<dbReference type="Proteomes" id="UP000536835">
    <property type="component" value="Unassembled WGS sequence"/>
</dbReference>
<dbReference type="Pfam" id="PF00216">
    <property type="entry name" value="Bac_DNA_binding"/>
    <property type="match status" value="1"/>
</dbReference>
<evidence type="ECO:0000256" key="6">
    <source>
        <dbReference type="SAM" id="MobiDB-lite"/>
    </source>
</evidence>
<dbReference type="PRINTS" id="PR01727">
    <property type="entry name" value="DNABINDINGHU"/>
</dbReference>
<comment type="function">
    <text evidence="1">Histone-like DNA-binding protein which is capable of wrapping DNA to stabilize it, and thus to prevent its denaturation under extreme environmental conditions.</text>
</comment>
<reference evidence="7 8" key="1">
    <citation type="submission" date="2020-05" db="EMBL/GenBank/DDBJ databases">
        <title>Parvularcula mediterraneae sp. nov., isolated from polypropylene straw from shallow seawater of the seashore of Laganas in Zakynthos island, Greece.</title>
        <authorList>
            <person name="Szabo I."/>
            <person name="Al-Omari J."/>
            <person name="Rado J."/>
            <person name="Szerdahelyi G.S."/>
        </authorList>
    </citation>
    <scope>NUCLEOTIDE SEQUENCE [LARGE SCALE GENOMIC DNA]</scope>
    <source>
        <strain evidence="7 8">ZS-1/3</strain>
    </source>
</reference>
<dbReference type="GO" id="GO:0006351">
    <property type="term" value="P:DNA-templated transcription"/>
    <property type="evidence" value="ECO:0007669"/>
    <property type="project" value="UniProtKB-ARBA"/>
</dbReference>
<dbReference type="EMBL" id="JABFCX010000003">
    <property type="protein sequence ID" value="NNU16807.1"/>
    <property type="molecule type" value="Genomic_DNA"/>
</dbReference>
<evidence type="ECO:0000256" key="3">
    <source>
        <dbReference type="ARBA" id="ARBA00023067"/>
    </source>
</evidence>
<comment type="caution">
    <text evidence="7">The sequence shown here is derived from an EMBL/GenBank/DDBJ whole genome shotgun (WGS) entry which is preliminary data.</text>
</comment>
<organism evidence="7 8">
    <name type="scientific">Parvularcula mediterranea</name>
    <dbReference type="NCBI Taxonomy" id="2732508"/>
    <lineage>
        <taxon>Bacteria</taxon>
        <taxon>Pseudomonadati</taxon>
        <taxon>Pseudomonadota</taxon>
        <taxon>Alphaproteobacteria</taxon>
        <taxon>Parvularculales</taxon>
        <taxon>Parvularculaceae</taxon>
        <taxon>Parvularcula</taxon>
    </lineage>
</organism>
<protein>
    <submittedName>
        <fullName evidence="7">HU family DNA-binding protein</fullName>
    </submittedName>
</protein>
<dbReference type="GO" id="GO:0003677">
    <property type="term" value="F:DNA binding"/>
    <property type="evidence" value="ECO:0007669"/>
    <property type="project" value="UniProtKB-KW"/>
</dbReference>
<feature type="region of interest" description="Disordered" evidence="6">
    <location>
        <begin position="54"/>
        <end position="90"/>
    </location>
</feature>
<evidence type="ECO:0000256" key="4">
    <source>
        <dbReference type="ARBA" id="ARBA00023125"/>
    </source>
</evidence>
<dbReference type="PROSITE" id="PS00045">
    <property type="entry name" value="HISTONE_LIKE"/>
    <property type="match status" value="1"/>
</dbReference>
<dbReference type="FunFam" id="4.10.520.10:FF:000001">
    <property type="entry name" value="DNA-binding protein HU"/>
    <property type="match status" value="1"/>
</dbReference>